<evidence type="ECO:0000313" key="6">
    <source>
        <dbReference type="Proteomes" id="UP000247781"/>
    </source>
</evidence>
<proteinExistence type="predicted"/>
<feature type="chain" id="PRO_5038988587" evidence="3">
    <location>
        <begin position="25"/>
        <end position="206"/>
    </location>
</feature>
<name>A0A318H7W3_9MYCO</name>
<gene>
    <name evidence="5" type="ORF">C8E89_13051</name>
</gene>
<protein>
    <submittedName>
        <fullName evidence="5">Uncharacterized protein DUF1942</fullName>
    </submittedName>
</protein>
<dbReference type="Proteomes" id="UP000247781">
    <property type="component" value="Unassembled WGS sequence"/>
</dbReference>
<dbReference type="InterPro" id="IPR029050">
    <property type="entry name" value="Immunoprotect_excell_Ig-like"/>
</dbReference>
<evidence type="ECO:0000313" key="5">
    <source>
        <dbReference type="EMBL" id="PXX01423.1"/>
    </source>
</evidence>
<sequence length="206" mass="20453">MKIQKLVAPIGVTAVAIGMAAATAAPASAIDNIKTFGQPESLNDAYGNPMITYTVLGLKPSSDAVFHNGKLYEANVTSEGGIPLAPNFNARAQSGDNYPVIGGGIPGKLYFDVVGDIPNSVVYNTSGRDLLGWVSPRPISSGAGDVAGETTEDIGGAPTGGATDGGGMTGGNEVAPAVVAPAPFELTPAEVAEPGFNSGGGGGGHR</sequence>
<keyword evidence="6" id="KW-1185">Reference proteome</keyword>
<accession>A0A318H7W3</accession>
<keyword evidence="1 3" id="KW-0732">Signal</keyword>
<comment type="caution">
    <text evidence="5">The sequence shown here is derived from an EMBL/GenBank/DDBJ whole genome shotgun (WGS) entry which is preliminary data.</text>
</comment>
<feature type="region of interest" description="Disordered" evidence="2">
    <location>
        <begin position="142"/>
        <end position="172"/>
    </location>
</feature>
<dbReference type="RefSeq" id="WP_235658558.1">
    <property type="nucleotide sequence ID" value="NZ_QJJU01000030.1"/>
</dbReference>
<dbReference type="GO" id="GO:0005615">
    <property type="term" value="C:extracellular space"/>
    <property type="evidence" value="ECO:0007669"/>
    <property type="project" value="InterPro"/>
</dbReference>
<evidence type="ECO:0000256" key="3">
    <source>
        <dbReference type="SAM" id="SignalP"/>
    </source>
</evidence>
<dbReference type="EMBL" id="QJJU01000030">
    <property type="protein sequence ID" value="PXX01423.1"/>
    <property type="molecule type" value="Genomic_DNA"/>
</dbReference>
<feature type="signal peptide" evidence="3">
    <location>
        <begin position="1"/>
        <end position="24"/>
    </location>
</feature>
<dbReference type="Pfam" id="PF09167">
    <property type="entry name" value="DUF1942"/>
    <property type="match status" value="1"/>
</dbReference>
<dbReference type="SUPFAM" id="SSF81982">
    <property type="entry name" value="Antigen MPT63/MPB63 (immunoprotective extracellular protein)"/>
    <property type="match status" value="1"/>
</dbReference>
<organism evidence="5 6">
    <name type="scientific">Mycolicibacterium moriokaense</name>
    <dbReference type="NCBI Taxonomy" id="39691"/>
    <lineage>
        <taxon>Bacteria</taxon>
        <taxon>Bacillati</taxon>
        <taxon>Actinomycetota</taxon>
        <taxon>Actinomycetes</taxon>
        <taxon>Mycobacteriales</taxon>
        <taxon>Mycobacteriaceae</taxon>
        <taxon>Mycolicibacterium</taxon>
    </lineage>
</organism>
<reference evidence="5 6" key="2">
    <citation type="submission" date="2018-06" db="EMBL/GenBank/DDBJ databases">
        <title>Sequencing of bacterial isolates from soil warming experiment in Harvard Forest, Massachusetts, USA.</title>
        <authorList>
            <person name="Deangelis K.PhD."/>
        </authorList>
    </citation>
    <scope>NUCLEOTIDE SEQUENCE [LARGE SCALE GENOMIC DNA]</scope>
    <source>
        <strain evidence="5 6">GAS496</strain>
    </source>
</reference>
<dbReference type="Gene3D" id="2.60.40.1240">
    <property type="match status" value="1"/>
</dbReference>
<feature type="domain" description="MPT63-like" evidence="4">
    <location>
        <begin position="32"/>
        <end position="133"/>
    </location>
</feature>
<dbReference type="InterPro" id="IPR015250">
    <property type="entry name" value="MPT63-like"/>
</dbReference>
<dbReference type="AlphaFoldDB" id="A0A318H7W3"/>
<reference evidence="6" key="1">
    <citation type="submission" date="2018-05" db="EMBL/GenBank/DDBJ databases">
        <authorList>
            <person name="Deangelis K."/>
            <person name="Huntemann M."/>
            <person name="Clum A."/>
            <person name="Pillay M."/>
            <person name="Palaniappan K."/>
            <person name="Varghese N."/>
            <person name="Mikhailova N."/>
            <person name="Stamatis D."/>
            <person name="Reddy T."/>
            <person name="Daum C."/>
            <person name="Shapiro N."/>
            <person name="Ivanova N."/>
            <person name="Kyrpides N."/>
            <person name="Woyke T."/>
        </authorList>
    </citation>
    <scope>NUCLEOTIDE SEQUENCE [LARGE SCALE GENOMIC DNA]</scope>
    <source>
        <strain evidence="6">GAS496</strain>
    </source>
</reference>
<evidence type="ECO:0000256" key="1">
    <source>
        <dbReference type="ARBA" id="ARBA00022729"/>
    </source>
</evidence>
<evidence type="ECO:0000259" key="4">
    <source>
        <dbReference type="Pfam" id="PF09167"/>
    </source>
</evidence>
<evidence type="ECO:0000256" key="2">
    <source>
        <dbReference type="SAM" id="MobiDB-lite"/>
    </source>
</evidence>
<feature type="compositionally biased region" description="Gly residues" evidence="2">
    <location>
        <begin position="157"/>
        <end position="170"/>
    </location>
</feature>